<dbReference type="Gene3D" id="3.40.50.720">
    <property type="entry name" value="NAD(P)-binding Rossmann-like Domain"/>
    <property type="match status" value="1"/>
</dbReference>
<dbReference type="PRINTS" id="PR00081">
    <property type="entry name" value="GDHRDH"/>
</dbReference>
<proteinExistence type="inferred from homology"/>
<dbReference type="EC" id="1.1.-.-" evidence="5"/>
<feature type="region of interest" description="Disordered" evidence="4">
    <location>
        <begin position="190"/>
        <end position="262"/>
    </location>
</feature>
<dbReference type="SUPFAM" id="SSF51735">
    <property type="entry name" value="NAD(P)-binding Rossmann-fold domains"/>
    <property type="match status" value="1"/>
</dbReference>
<dbReference type="EMBL" id="JBHTHX010000524">
    <property type="protein sequence ID" value="MFD0886131.1"/>
    <property type="molecule type" value="Genomic_DNA"/>
</dbReference>
<keyword evidence="2 5" id="KW-0560">Oxidoreductase</keyword>
<dbReference type="PANTHER" id="PTHR43976:SF16">
    <property type="entry name" value="SHORT-CHAIN DEHYDROGENASE_REDUCTASE FAMILY PROTEIN"/>
    <property type="match status" value="1"/>
</dbReference>
<protein>
    <submittedName>
        <fullName evidence="5">SDR family oxidoreductase</fullName>
        <ecNumber evidence="5">1.1.-.-</ecNumber>
    </submittedName>
</protein>
<name>A0ABW3DTM2_9ACTN</name>
<sequence length="262" mass="27976">MSVWFVTGASRGFGREIVIAALKAGHQVVATVRDPGTDRLPQGYGERLLTTRLDVTHSRQAETAVAEAVTAFGRIDVLVNNAGYGLLGAVEETSDAEVRRLFDTNVFGLLSVTRAVLPIMRGQGAGHVINLSSIAAISTVAGLSAYAATKHAVEGICEALAEEVSPYGVKVTSVQPGSFRTDFLNATSFRPPVRLRRDRPRSGRPSGEQARQPAWRSGGGRRGDHLDRGRRPGARETASGQRLRSGAGRRTARPGRRAGRLA</sequence>
<comment type="caution">
    <text evidence="5">The sequence shown here is derived from an EMBL/GenBank/DDBJ whole genome shotgun (WGS) entry which is preliminary data.</text>
</comment>
<evidence type="ECO:0000313" key="5">
    <source>
        <dbReference type="EMBL" id="MFD0886131.1"/>
    </source>
</evidence>
<dbReference type="InterPro" id="IPR036291">
    <property type="entry name" value="NAD(P)-bd_dom_sf"/>
</dbReference>
<feature type="compositionally biased region" description="Basic residues" evidence="4">
    <location>
        <begin position="250"/>
        <end position="262"/>
    </location>
</feature>
<reference evidence="6" key="1">
    <citation type="journal article" date="2019" name="Int. J. Syst. Evol. Microbiol.">
        <title>The Global Catalogue of Microorganisms (GCM) 10K type strain sequencing project: providing services to taxonomists for standard genome sequencing and annotation.</title>
        <authorList>
            <consortium name="The Broad Institute Genomics Platform"/>
            <consortium name="The Broad Institute Genome Sequencing Center for Infectious Disease"/>
            <person name="Wu L."/>
            <person name="Ma J."/>
        </authorList>
    </citation>
    <scope>NUCLEOTIDE SEQUENCE [LARGE SCALE GENOMIC DNA]</scope>
    <source>
        <strain evidence="6">CCUG 62974</strain>
    </source>
</reference>
<organism evidence="5 6">
    <name type="scientific">Streptosporangium algeriense</name>
    <dbReference type="NCBI Taxonomy" id="1682748"/>
    <lineage>
        <taxon>Bacteria</taxon>
        <taxon>Bacillati</taxon>
        <taxon>Actinomycetota</taxon>
        <taxon>Actinomycetes</taxon>
        <taxon>Streptosporangiales</taxon>
        <taxon>Streptosporangiaceae</taxon>
        <taxon>Streptosporangium</taxon>
    </lineage>
</organism>
<dbReference type="GO" id="GO:0016491">
    <property type="term" value="F:oxidoreductase activity"/>
    <property type="evidence" value="ECO:0007669"/>
    <property type="project" value="UniProtKB-KW"/>
</dbReference>
<dbReference type="PANTHER" id="PTHR43976">
    <property type="entry name" value="SHORT CHAIN DEHYDROGENASE"/>
    <property type="match status" value="1"/>
</dbReference>
<dbReference type="Proteomes" id="UP001597024">
    <property type="component" value="Unassembled WGS sequence"/>
</dbReference>
<evidence type="ECO:0000256" key="1">
    <source>
        <dbReference type="ARBA" id="ARBA00006484"/>
    </source>
</evidence>
<evidence type="ECO:0000256" key="4">
    <source>
        <dbReference type="SAM" id="MobiDB-lite"/>
    </source>
</evidence>
<dbReference type="InterPro" id="IPR051911">
    <property type="entry name" value="SDR_oxidoreductase"/>
</dbReference>
<evidence type="ECO:0000313" key="6">
    <source>
        <dbReference type="Proteomes" id="UP001597024"/>
    </source>
</evidence>
<evidence type="ECO:0000256" key="2">
    <source>
        <dbReference type="ARBA" id="ARBA00023002"/>
    </source>
</evidence>
<evidence type="ECO:0000256" key="3">
    <source>
        <dbReference type="RuleBase" id="RU000363"/>
    </source>
</evidence>
<dbReference type="CDD" id="cd05374">
    <property type="entry name" value="17beta-HSD-like_SDR_c"/>
    <property type="match status" value="1"/>
</dbReference>
<dbReference type="Pfam" id="PF00106">
    <property type="entry name" value="adh_short"/>
    <property type="match status" value="1"/>
</dbReference>
<dbReference type="PROSITE" id="PS00061">
    <property type="entry name" value="ADH_SHORT"/>
    <property type="match status" value="1"/>
</dbReference>
<dbReference type="InterPro" id="IPR020904">
    <property type="entry name" value="Sc_DH/Rdtase_CS"/>
</dbReference>
<dbReference type="PRINTS" id="PR00080">
    <property type="entry name" value="SDRFAMILY"/>
</dbReference>
<dbReference type="InterPro" id="IPR002347">
    <property type="entry name" value="SDR_fam"/>
</dbReference>
<feature type="compositionally biased region" description="Basic and acidic residues" evidence="4">
    <location>
        <begin position="221"/>
        <end position="234"/>
    </location>
</feature>
<accession>A0ABW3DTM2</accession>
<gene>
    <name evidence="5" type="ORF">ACFQ08_16425</name>
</gene>
<keyword evidence="6" id="KW-1185">Reference proteome</keyword>
<comment type="similarity">
    <text evidence="1 3">Belongs to the short-chain dehydrogenases/reductases (SDR) family.</text>
</comment>